<dbReference type="Gene3D" id="3.40.50.11780">
    <property type="match status" value="1"/>
</dbReference>
<feature type="domain" description="Tail sheath protein Gp18-like" evidence="4">
    <location>
        <begin position="28"/>
        <end position="87"/>
    </location>
</feature>
<evidence type="ECO:0000256" key="1">
    <source>
        <dbReference type="ARBA" id="ARBA00008005"/>
    </source>
</evidence>
<feature type="domain" description="Tail sheath protein C-terminal" evidence="3">
    <location>
        <begin position="298"/>
        <end position="397"/>
    </location>
</feature>
<dbReference type="InterPro" id="IPR035089">
    <property type="entry name" value="Phage_sheath_subtilisin"/>
</dbReference>
<evidence type="ECO:0000313" key="6">
    <source>
        <dbReference type="Proteomes" id="UP000190962"/>
    </source>
</evidence>
<gene>
    <name evidence="5" type="ORF">BOV88_10150</name>
</gene>
<evidence type="ECO:0000259" key="4">
    <source>
        <dbReference type="Pfam" id="PF22671"/>
    </source>
</evidence>
<dbReference type="Pfam" id="PF04984">
    <property type="entry name" value="Phage_sheath_1"/>
    <property type="match status" value="1"/>
</dbReference>
<dbReference type="InterPro" id="IPR052042">
    <property type="entry name" value="Tail_sheath_structural"/>
</dbReference>
<dbReference type="EMBL" id="MPNX01000016">
    <property type="protein sequence ID" value="OOY34373.1"/>
    <property type="molecule type" value="Genomic_DNA"/>
</dbReference>
<proteinExistence type="inferred from homology"/>
<protein>
    <submittedName>
        <fullName evidence="5">Phage tail protein</fullName>
    </submittedName>
</protein>
<dbReference type="PANTHER" id="PTHR35861">
    <property type="match status" value="1"/>
</dbReference>
<dbReference type="AlphaFoldDB" id="A0A1T2CHR9"/>
<dbReference type="Pfam" id="PF22671">
    <property type="entry name" value="Gp18_domIII_N"/>
    <property type="match status" value="1"/>
</dbReference>
<dbReference type="RefSeq" id="WP_078459094.1">
    <property type="nucleotide sequence ID" value="NZ_MPNX01000016.1"/>
</dbReference>
<accession>A0A1T2CHR9</accession>
<evidence type="ECO:0000259" key="2">
    <source>
        <dbReference type="Pfam" id="PF04984"/>
    </source>
</evidence>
<evidence type="ECO:0000313" key="5">
    <source>
        <dbReference type="EMBL" id="OOY34373.1"/>
    </source>
</evidence>
<evidence type="ECO:0000259" key="3">
    <source>
        <dbReference type="Pfam" id="PF17482"/>
    </source>
</evidence>
<dbReference type="InterPro" id="IPR054564">
    <property type="entry name" value="Gp18_domIII_N"/>
</dbReference>
<sequence length="411" mass="45698">MTEQFLHGVEVVEIDSGPRPIKTVRSSVIGLIGTAPDADEDRFPYHTPILIAGKRSEAAGLGRTGTLPAAIDDIFDQTGAMIVLIRVPDWFGEDEEWPSLIEEEGPRLAMAGPWFPNIGQVIGGIDDETGQYLGIQAFLAAESEVHVTPRILIAPEYSHHPAVANELLSVAERLRAVVIADGPNYNDEEAIDYRQMFGSPRLYLIDPWVRVWDAEDNVEVVRPASARVAGLIAKSDAERGFWWSPSNREIRGLMGTARSVDFALGDVNARANFLNENEVATIIQKDGFRLWGNRSCSADPKWAFLSVRRTADMINESLLRAHMWAVDRNITKTYIEDVLEGVNAYLRHLQTVGAIINGRAWADPELNTPDQISQGKVYIDFDFTPPYPAEHITFRSHLVNDYLVEVLPDAA</sequence>
<comment type="similarity">
    <text evidence="1">Belongs to the myoviridae tail sheath protein family.</text>
</comment>
<dbReference type="Pfam" id="PF17482">
    <property type="entry name" value="Phage_sheath_1C"/>
    <property type="match status" value="1"/>
</dbReference>
<dbReference type="InterPro" id="IPR020287">
    <property type="entry name" value="Tail_sheath_C"/>
</dbReference>
<dbReference type="PANTHER" id="PTHR35861:SF1">
    <property type="entry name" value="PHAGE TAIL SHEATH PROTEIN"/>
    <property type="match status" value="1"/>
</dbReference>
<dbReference type="Proteomes" id="UP000190962">
    <property type="component" value="Unassembled WGS sequence"/>
</dbReference>
<name>A0A1T2CHR9_SOVGS</name>
<comment type="caution">
    <text evidence="5">The sequence shown here is derived from an EMBL/GenBank/DDBJ whole genome shotgun (WGS) entry which is preliminary data.</text>
</comment>
<organism evidence="5 6">
    <name type="scientific">Solemya velum gill symbiont</name>
    <dbReference type="NCBI Taxonomy" id="2340"/>
    <lineage>
        <taxon>Bacteria</taxon>
        <taxon>Pseudomonadati</taxon>
        <taxon>Pseudomonadota</taxon>
        <taxon>Gammaproteobacteria</taxon>
        <taxon>sulfur-oxidizing symbionts</taxon>
    </lineage>
</organism>
<feature type="domain" description="Tail sheath protein subtilisin-like" evidence="2">
    <location>
        <begin position="146"/>
        <end position="296"/>
    </location>
</feature>
<reference evidence="5 6" key="1">
    <citation type="submission" date="2016-11" db="EMBL/GenBank/DDBJ databases">
        <title>Mixed transmission modes and dynamic genome evolution in an obligate animal-bacterial symbiosis.</title>
        <authorList>
            <person name="Russell S.L."/>
            <person name="Corbett-Detig R.B."/>
            <person name="Cavanaugh C.M."/>
        </authorList>
    </citation>
    <scope>NUCLEOTIDE SEQUENCE [LARGE SCALE GENOMIC DNA]</scope>
    <source>
        <strain evidence="5">MA-KB16</strain>
    </source>
</reference>